<dbReference type="AlphaFoldDB" id="A0A9Q3SYM6"/>
<keyword evidence="1" id="KW-0472">Membrane</keyword>
<feature type="transmembrane region" description="Helical" evidence="1">
    <location>
        <begin position="374"/>
        <end position="392"/>
    </location>
</feature>
<feature type="transmembrane region" description="Helical" evidence="1">
    <location>
        <begin position="177"/>
        <end position="208"/>
    </location>
</feature>
<evidence type="ECO:0000256" key="1">
    <source>
        <dbReference type="SAM" id="Phobius"/>
    </source>
</evidence>
<accession>A0A9Q3SYM6</accession>
<feature type="transmembrane region" description="Helical" evidence="1">
    <location>
        <begin position="136"/>
        <end position="165"/>
    </location>
</feature>
<feature type="transmembrane region" description="Helical" evidence="1">
    <location>
        <begin position="97"/>
        <end position="116"/>
    </location>
</feature>
<proteinExistence type="predicted"/>
<feature type="transmembrane region" description="Helical" evidence="1">
    <location>
        <begin position="279"/>
        <end position="297"/>
    </location>
</feature>
<name>A0A9Q3SYM6_9LACO</name>
<feature type="transmembrane region" description="Helical" evidence="1">
    <location>
        <begin position="303"/>
        <end position="324"/>
    </location>
</feature>
<evidence type="ECO:0000313" key="2">
    <source>
        <dbReference type="EMBL" id="MBZ5962583.1"/>
    </source>
</evidence>
<evidence type="ECO:0008006" key="4">
    <source>
        <dbReference type="Google" id="ProtNLM"/>
    </source>
</evidence>
<feature type="transmembrane region" description="Helical" evidence="1">
    <location>
        <begin position="336"/>
        <end position="354"/>
    </location>
</feature>
<gene>
    <name evidence="2" type="ORF">KIJ12_05415</name>
</gene>
<protein>
    <recommendedName>
        <fullName evidence="4">YfhO family protein</fullName>
    </recommendedName>
</protein>
<sequence length="565" mass="64380">MNIKKTWLISFAVALLVAGIPIFELWCSQTVYSGADLQFHLNRIHEIVSQFQSGRVSLISYSSFNSVGSGVEYFYPSLTLIPAVLTFLVIKNAVMAYYISLLIYGVMTFAVAQYSFNSILKDKWLSTLSSVMFSLSAYRVFSIIGVSAFGEFLAIAWLPLIFLGYYRVIQRRSWRTLWIAMTLMAYTHLLSLLLTVVILIITTFIRLLLNYKSVIGELPYYIKAILSFSFSFLAFLVPFLILTKDNQIVSPDSVLHYQWAKSFAGYYVSSIRLLSTRTLGFVFVAALIGMFFMWHHFSKKTRLYFWIGIILTFISSSDFPWFIVEHSFISILQFPYRILPFAILFLTLGTVYGVNDITADSVIKERGYTKARVVIVLIMITMITTIVSVHKYKKSMDDTFKVEKVQTGHLNYTPFASYRVNQLTFDKQYNNSFNTYGAFDYWTALALKNKSTIISHKVLDSTGKPIFSKTILKKSGIGYDVINPTGQQLDLPFLKYNGVSYTVTVDDTPVESLLSKRGTLAVSVTKGHHVIRVSTKADKKFQVMLLVSIMATLVILVFPYIYRRS</sequence>
<feature type="transmembrane region" description="Helical" evidence="1">
    <location>
        <begin position="220"/>
        <end position="242"/>
    </location>
</feature>
<feature type="transmembrane region" description="Helical" evidence="1">
    <location>
        <begin position="73"/>
        <end position="90"/>
    </location>
</feature>
<keyword evidence="1" id="KW-0812">Transmembrane</keyword>
<organism evidence="2 3">
    <name type="scientific">Leuconostoc gasicomitatum</name>
    <dbReference type="NCBI Taxonomy" id="115778"/>
    <lineage>
        <taxon>Bacteria</taxon>
        <taxon>Bacillati</taxon>
        <taxon>Bacillota</taxon>
        <taxon>Bacilli</taxon>
        <taxon>Lactobacillales</taxon>
        <taxon>Lactobacillaceae</taxon>
        <taxon>Leuconostoc</taxon>
        <taxon>Leuconostoc gelidum group</taxon>
    </lineage>
</organism>
<keyword evidence="1" id="KW-1133">Transmembrane helix</keyword>
<reference evidence="2" key="1">
    <citation type="submission" date="2021-05" db="EMBL/GenBank/DDBJ databases">
        <title>Pangenome of Leuconostoc gelidum warrants species status for Leuconostoc gelidum subsp. gasicomitatum.</title>
        <authorList>
            <person name="Johansson P."/>
            <person name="Sade E."/>
            <person name="Hultman J."/>
            <person name="Auvinen P."/>
            <person name="Bjorkroth J."/>
        </authorList>
    </citation>
    <scope>NUCLEOTIDE SEQUENCE</scope>
    <source>
        <strain evidence="2">A.21.4</strain>
    </source>
</reference>
<comment type="caution">
    <text evidence="2">The sequence shown here is derived from an EMBL/GenBank/DDBJ whole genome shotgun (WGS) entry which is preliminary data.</text>
</comment>
<dbReference type="Proteomes" id="UP000752647">
    <property type="component" value="Unassembled WGS sequence"/>
</dbReference>
<dbReference type="EMBL" id="JAHBFI010000014">
    <property type="protein sequence ID" value="MBZ5962583.1"/>
    <property type="molecule type" value="Genomic_DNA"/>
</dbReference>
<feature type="transmembrane region" description="Helical" evidence="1">
    <location>
        <begin position="541"/>
        <end position="562"/>
    </location>
</feature>
<dbReference type="RefSeq" id="WP_224144151.1">
    <property type="nucleotide sequence ID" value="NZ_CBCPIF010000001.1"/>
</dbReference>
<evidence type="ECO:0000313" key="3">
    <source>
        <dbReference type="Proteomes" id="UP000752647"/>
    </source>
</evidence>